<evidence type="ECO:0000256" key="2">
    <source>
        <dbReference type="ARBA" id="ARBA00022692"/>
    </source>
</evidence>
<dbReference type="GO" id="GO:0006643">
    <property type="term" value="P:membrane lipid metabolic process"/>
    <property type="evidence" value="ECO:0007669"/>
    <property type="project" value="TreeGrafter"/>
</dbReference>
<dbReference type="EMBL" id="REFC01000011">
    <property type="protein sequence ID" value="RMA66028.1"/>
    <property type="molecule type" value="Genomic_DNA"/>
</dbReference>
<evidence type="ECO:0000313" key="9">
    <source>
        <dbReference type="EMBL" id="RMA66028.1"/>
    </source>
</evidence>
<feature type="transmembrane region" description="Helical" evidence="7">
    <location>
        <begin position="90"/>
        <end position="113"/>
    </location>
</feature>
<dbReference type="GO" id="GO:0016020">
    <property type="term" value="C:membrane"/>
    <property type="evidence" value="ECO:0007669"/>
    <property type="project" value="GOC"/>
</dbReference>
<reference evidence="9 10" key="1">
    <citation type="submission" date="2018-10" db="EMBL/GenBank/DDBJ databases">
        <title>Genomic Encyclopedia of Archaeal and Bacterial Type Strains, Phase II (KMG-II): from individual species to whole genera.</title>
        <authorList>
            <person name="Goeker M."/>
        </authorList>
    </citation>
    <scope>NUCLEOTIDE SEQUENCE [LARGE SCALE GENOMIC DNA]</scope>
    <source>
        <strain evidence="9 10">DSM 23424</strain>
    </source>
</reference>
<dbReference type="InterPro" id="IPR006694">
    <property type="entry name" value="Fatty_acid_hydroxylase"/>
</dbReference>
<dbReference type="GO" id="GO:0050479">
    <property type="term" value="F:glyceryl-ether monooxygenase activity"/>
    <property type="evidence" value="ECO:0007669"/>
    <property type="project" value="TreeGrafter"/>
</dbReference>
<keyword evidence="3 7" id="KW-1133">Transmembrane helix</keyword>
<protein>
    <submittedName>
        <fullName evidence="9">Sterol desaturase/sphingolipid hydroxylase (Fatty acid hydroxylase superfamily)</fullName>
    </submittedName>
</protein>
<feature type="domain" description="Fatty acid hydroxylase" evidence="8">
    <location>
        <begin position="97"/>
        <end position="232"/>
    </location>
</feature>
<comment type="caution">
    <text evidence="9">The sequence shown here is derived from an EMBL/GenBank/DDBJ whole genome shotgun (WGS) entry which is preliminary data.</text>
</comment>
<evidence type="ECO:0000256" key="7">
    <source>
        <dbReference type="SAM" id="Phobius"/>
    </source>
</evidence>
<dbReference type="InterPro" id="IPR051689">
    <property type="entry name" value="Sterol_desaturase/TMEM195"/>
</dbReference>
<feature type="transmembrane region" description="Helical" evidence="7">
    <location>
        <begin position="151"/>
        <end position="169"/>
    </location>
</feature>
<feature type="transmembrane region" description="Helical" evidence="7">
    <location>
        <begin position="51"/>
        <end position="75"/>
    </location>
</feature>
<gene>
    <name evidence="9" type="ORF">BXY75_0445</name>
</gene>
<evidence type="ECO:0000256" key="4">
    <source>
        <dbReference type="ARBA" id="ARBA00023002"/>
    </source>
</evidence>
<dbReference type="PANTHER" id="PTHR21624:SF1">
    <property type="entry name" value="ALKYLGLYCEROL MONOOXYGENASE"/>
    <property type="match status" value="1"/>
</dbReference>
<dbReference type="Proteomes" id="UP000271339">
    <property type="component" value="Unassembled WGS sequence"/>
</dbReference>
<accession>A0A3L9Z6K1</accession>
<sequence>MESFLNFFETMPIWMKAGWVFFCLAFFWLLEGYYSLVKLPYKKWRHARTNLVLLLFVMIINALFGITTVGIFIWLDESKFGLLHLFEAPVWIKLLVSIMILDLIAQYGVHYLLHKVKWMWRLHIVHHSDKNVDATTGTRHHPFDFIIRESFALVAVIITGMPIAFYFFYRILSVIFTYFTHANISLPIWMDKGLSYVIVTPDMHKFHHHYQLPWTDSNYGNMLSIWDRMFGTFVYSDTSQIQYGLDISDLTDDENIGVQLGIPFNREVRSKKS</sequence>
<dbReference type="AlphaFoldDB" id="A0A3L9Z6K1"/>
<dbReference type="OrthoDB" id="9770329at2"/>
<keyword evidence="2 7" id="KW-0812">Transmembrane</keyword>
<evidence type="ECO:0000256" key="1">
    <source>
        <dbReference type="ARBA" id="ARBA00004127"/>
    </source>
</evidence>
<evidence type="ECO:0000313" key="10">
    <source>
        <dbReference type="Proteomes" id="UP000271339"/>
    </source>
</evidence>
<keyword evidence="5" id="KW-0443">Lipid metabolism</keyword>
<organism evidence="9 10">
    <name type="scientific">Ulvibacter antarcticus</name>
    <dbReference type="NCBI Taxonomy" id="442714"/>
    <lineage>
        <taxon>Bacteria</taxon>
        <taxon>Pseudomonadati</taxon>
        <taxon>Bacteroidota</taxon>
        <taxon>Flavobacteriia</taxon>
        <taxon>Flavobacteriales</taxon>
        <taxon>Flavobacteriaceae</taxon>
        <taxon>Ulvibacter</taxon>
    </lineage>
</organism>
<keyword evidence="10" id="KW-1185">Reference proteome</keyword>
<name>A0A3L9Z6K1_9FLAO</name>
<comment type="subcellular location">
    <subcellularLocation>
        <location evidence="1">Endomembrane system</location>
        <topology evidence="1">Multi-pass membrane protein</topology>
    </subcellularLocation>
</comment>
<evidence type="ECO:0000256" key="3">
    <source>
        <dbReference type="ARBA" id="ARBA00022989"/>
    </source>
</evidence>
<keyword evidence="4" id="KW-0560">Oxidoreductase</keyword>
<evidence type="ECO:0000259" key="8">
    <source>
        <dbReference type="Pfam" id="PF04116"/>
    </source>
</evidence>
<proteinExistence type="predicted"/>
<feature type="transmembrane region" description="Helical" evidence="7">
    <location>
        <begin position="12"/>
        <end position="30"/>
    </location>
</feature>
<dbReference type="GO" id="GO:0005506">
    <property type="term" value="F:iron ion binding"/>
    <property type="evidence" value="ECO:0007669"/>
    <property type="project" value="InterPro"/>
</dbReference>
<dbReference type="GO" id="GO:0012505">
    <property type="term" value="C:endomembrane system"/>
    <property type="evidence" value="ECO:0007669"/>
    <property type="project" value="UniProtKB-SubCell"/>
</dbReference>
<dbReference type="Pfam" id="PF04116">
    <property type="entry name" value="FA_hydroxylase"/>
    <property type="match status" value="1"/>
</dbReference>
<evidence type="ECO:0000256" key="6">
    <source>
        <dbReference type="ARBA" id="ARBA00023136"/>
    </source>
</evidence>
<keyword evidence="6 7" id="KW-0472">Membrane</keyword>
<evidence type="ECO:0000256" key="5">
    <source>
        <dbReference type="ARBA" id="ARBA00023098"/>
    </source>
</evidence>
<dbReference type="PANTHER" id="PTHR21624">
    <property type="entry name" value="STEROL DESATURASE-RELATED PROTEIN"/>
    <property type="match status" value="1"/>
</dbReference>
<dbReference type="GO" id="GO:0008610">
    <property type="term" value="P:lipid biosynthetic process"/>
    <property type="evidence" value="ECO:0007669"/>
    <property type="project" value="InterPro"/>
</dbReference>